<dbReference type="EMBL" id="OY731403">
    <property type="protein sequence ID" value="CAJ1961740.1"/>
    <property type="molecule type" value="Genomic_DNA"/>
</dbReference>
<gene>
    <name evidence="1" type="ORF">AYBTSS11_LOCUS18881</name>
</gene>
<accession>A0AA86VZ79</accession>
<organism evidence="1 2">
    <name type="scientific">Sphenostylis stenocarpa</name>
    <dbReference type="NCBI Taxonomy" id="92480"/>
    <lineage>
        <taxon>Eukaryota</taxon>
        <taxon>Viridiplantae</taxon>
        <taxon>Streptophyta</taxon>
        <taxon>Embryophyta</taxon>
        <taxon>Tracheophyta</taxon>
        <taxon>Spermatophyta</taxon>
        <taxon>Magnoliopsida</taxon>
        <taxon>eudicotyledons</taxon>
        <taxon>Gunneridae</taxon>
        <taxon>Pentapetalae</taxon>
        <taxon>rosids</taxon>
        <taxon>fabids</taxon>
        <taxon>Fabales</taxon>
        <taxon>Fabaceae</taxon>
        <taxon>Papilionoideae</taxon>
        <taxon>50 kb inversion clade</taxon>
        <taxon>NPAAA clade</taxon>
        <taxon>indigoferoid/millettioid clade</taxon>
        <taxon>Phaseoleae</taxon>
        <taxon>Sphenostylis</taxon>
    </lineage>
</organism>
<proteinExistence type="predicted"/>
<dbReference type="Proteomes" id="UP001189624">
    <property type="component" value="Chromosome 6"/>
</dbReference>
<name>A0AA86VZ79_9FABA</name>
<dbReference type="Gramene" id="rna-AYBTSS11_LOCUS18881">
    <property type="protein sequence ID" value="CAJ1961740.1"/>
    <property type="gene ID" value="gene-AYBTSS11_LOCUS18881"/>
</dbReference>
<evidence type="ECO:0000313" key="2">
    <source>
        <dbReference type="Proteomes" id="UP001189624"/>
    </source>
</evidence>
<protein>
    <submittedName>
        <fullName evidence="1">Uncharacterized protein</fullName>
    </submittedName>
</protein>
<dbReference type="AlphaFoldDB" id="A0AA86VZ79"/>
<keyword evidence="2" id="KW-1185">Reference proteome</keyword>
<evidence type="ECO:0000313" key="1">
    <source>
        <dbReference type="EMBL" id="CAJ1961740.1"/>
    </source>
</evidence>
<sequence>MNLTVVWENGNYHCSLRITWHVGCPDRQQTKQLKEGAAGWLLLFYGHGKRSLAPSRNDMDQDNSICGG</sequence>
<reference evidence="1" key="1">
    <citation type="submission" date="2023-10" db="EMBL/GenBank/DDBJ databases">
        <authorList>
            <person name="Domelevo Entfellner J.-B."/>
        </authorList>
    </citation>
    <scope>NUCLEOTIDE SEQUENCE</scope>
</reference>